<evidence type="ECO:0000256" key="5">
    <source>
        <dbReference type="ARBA" id="ARBA00022692"/>
    </source>
</evidence>
<keyword evidence="3" id="KW-1003">Cell membrane</keyword>
<dbReference type="GO" id="GO:0005886">
    <property type="term" value="C:plasma membrane"/>
    <property type="evidence" value="ECO:0007669"/>
    <property type="project" value="UniProtKB-SubCell"/>
</dbReference>
<dbReference type="Pfam" id="PF00528">
    <property type="entry name" value="BPD_transp_1"/>
    <property type="match status" value="2"/>
</dbReference>
<evidence type="ECO:0000256" key="1">
    <source>
        <dbReference type="ARBA" id="ARBA00004429"/>
    </source>
</evidence>
<dbReference type="AlphaFoldDB" id="A0A1L1PU86"/>
<reference evidence="11" key="1">
    <citation type="submission" date="2014-02" db="EMBL/GenBank/DDBJ databases">
        <authorList>
            <person name="Gan H."/>
        </authorList>
    </citation>
    <scope>NUCLEOTIDE SEQUENCE [LARGE SCALE GENOMIC DNA]</scope>
    <source>
        <strain evidence="11">S1</strain>
    </source>
</reference>
<evidence type="ECO:0000256" key="6">
    <source>
        <dbReference type="ARBA" id="ARBA00022989"/>
    </source>
</evidence>
<feature type="transmembrane region" description="Helical" evidence="8">
    <location>
        <begin position="120"/>
        <end position="142"/>
    </location>
</feature>
<reference evidence="11" key="2">
    <citation type="submission" date="2014-11" db="EMBL/GenBank/DDBJ databases">
        <title>Draft genome sequence of Hydrogenophaga intermedia S1.</title>
        <authorList>
            <person name="Gan H.M."/>
            <person name="Chew T.H."/>
            <person name="Stolz A."/>
        </authorList>
    </citation>
    <scope>NUCLEOTIDE SEQUENCE [LARGE SCALE GENOMIC DNA]</scope>
    <source>
        <strain evidence="11">S1</strain>
    </source>
</reference>
<dbReference type="EMBL" id="CCAE010000020">
    <property type="protein sequence ID" value="CDN88211.1"/>
    <property type="molecule type" value="Genomic_DNA"/>
</dbReference>
<protein>
    <submittedName>
        <fullName evidence="10">Binding-protein-dependent transport systems inner membrane component</fullName>
    </submittedName>
</protein>
<feature type="transmembrane region" description="Helical" evidence="8">
    <location>
        <begin position="354"/>
        <end position="378"/>
    </location>
</feature>
<evidence type="ECO:0000313" key="11">
    <source>
        <dbReference type="Proteomes" id="UP000028878"/>
    </source>
</evidence>
<keyword evidence="6 8" id="KW-1133">Transmembrane helix</keyword>
<gene>
    <name evidence="10" type="ORF">BN948_02644</name>
</gene>
<dbReference type="PANTHER" id="PTHR43357:SF4">
    <property type="entry name" value="INNER MEMBRANE ABC TRANSPORTER PERMEASE PROTEIN YDCV"/>
    <property type="match status" value="1"/>
</dbReference>
<feature type="transmembrane region" description="Helical" evidence="8">
    <location>
        <begin position="221"/>
        <end position="246"/>
    </location>
</feature>
<feature type="transmembrane region" description="Helical" evidence="8">
    <location>
        <begin position="384"/>
        <end position="405"/>
    </location>
</feature>
<feature type="domain" description="ABC transmembrane type-1" evidence="9">
    <location>
        <begin position="49"/>
        <end position="243"/>
    </location>
</feature>
<dbReference type="InterPro" id="IPR035906">
    <property type="entry name" value="MetI-like_sf"/>
</dbReference>
<feature type="transmembrane region" description="Helical" evidence="8">
    <location>
        <begin position="84"/>
        <end position="108"/>
    </location>
</feature>
<dbReference type="SUPFAM" id="SSF161098">
    <property type="entry name" value="MetI-like"/>
    <property type="match status" value="2"/>
</dbReference>
<keyword evidence="4" id="KW-0997">Cell inner membrane</keyword>
<dbReference type="InterPro" id="IPR000515">
    <property type="entry name" value="MetI-like"/>
</dbReference>
<feature type="transmembrane region" description="Helical" evidence="8">
    <location>
        <begin position="323"/>
        <end position="342"/>
    </location>
</feature>
<sequence>MRFALALIPLLFLALVAVAPVARLLAEGWGTGELGFWALWADDYLRGRVLWSLAQAGITSVAALLVGVPLAWVLARIEFTGRALVLRALMLPFVVPTLVAAMGVLALAGPRGVLGVDGSGTPWLLLYGNLFFNLCLVVRAGVEAFEHVSGTRVAAARTLGASPWRVFRRVEWPEARPWLASAACLVFLYCLSGFGLALVLGGQRWATAEVEIYTLVAHELALGQAGVLAVWMLLLNGAVALIYAFIEQRLAAPARAVPIPLRAVASRGDRLAVAALHATLFALAGAPLLALLLRTAPALLDGAAWAVLRDPATLQALFNTLRFSAMALALALVLGVAHALSAQGLRRLGLAWRAAAFLPFVVSPVTVAFGLLLLYPAFTASLPLLVAAYALIAYPFIARALAAALDALPPSLAQAAATLGASPARVAWRVTLPLVAPALRRGTAFAAATMLGEFAVSLFLSRPEWLTLTTLIHQRLGRPGETNLQAALVLALLLLALALAAFVLIEGGTRRQAPPHARTA</sequence>
<evidence type="ECO:0000256" key="7">
    <source>
        <dbReference type="ARBA" id="ARBA00023136"/>
    </source>
</evidence>
<accession>A0A1L1PU86</accession>
<feature type="transmembrane region" description="Helical" evidence="8">
    <location>
        <begin position="442"/>
        <end position="460"/>
    </location>
</feature>
<feature type="domain" description="ABC transmembrane type-1" evidence="9">
    <location>
        <begin position="317"/>
        <end position="505"/>
    </location>
</feature>
<dbReference type="CDD" id="cd06261">
    <property type="entry name" value="TM_PBP2"/>
    <property type="match status" value="2"/>
</dbReference>
<evidence type="ECO:0000256" key="8">
    <source>
        <dbReference type="RuleBase" id="RU363032"/>
    </source>
</evidence>
<keyword evidence="11" id="KW-1185">Reference proteome</keyword>
<dbReference type="PROSITE" id="PS50928">
    <property type="entry name" value="ABC_TM1"/>
    <property type="match status" value="2"/>
</dbReference>
<organism evidence="10 11">
    <name type="scientific">Hydrogenophaga intermedia</name>
    <dbReference type="NCBI Taxonomy" id="65786"/>
    <lineage>
        <taxon>Bacteria</taxon>
        <taxon>Pseudomonadati</taxon>
        <taxon>Pseudomonadota</taxon>
        <taxon>Betaproteobacteria</taxon>
        <taxon>Burkholderiales</taxon>
        <taxon>Comamonadaceae</taxon>
        <taxon>Hydrogenophaga</taxon>
    </lineage>
</organism>
<dbReference type="Gene3D" id="1.10.3720.10">
    <property type="entry name" value="MetI-like"/>
    <property type="match status" value="2"/>
</dbReference>
<feature type="transmembrane region" description="Helical" evidence="8">
    <location>
        <begin position="271"/>
        <end position="293"/>
    </location>
</feature>
<keyword evidence="2 8" id="KW-0813">Transport</keyword>
<evidence type="ECO:0000256" key="4">
    <source>
        <dbReference type="ARBA" id="ARBA00022519"/>
    </source>
</evidence>
<keyword evidence="5 8" id="KW-0812">Transmembrane</keyword>
<dbReference type="PANTHER" id="PTHR43357">
    <property type="entry name" value="INNER MEMBRANE ABC TRANSPORTER PERMEASE PROTEIN YDCV"/>
    <property type="match status" value="1"/>
</dbReference>
<evidence type="ECO:0000259" key="9">
    <source>
        <dbReference type="PROSITE" id="PS50928"/>
    </source>
</evidence>
<feature type="transmembrane region" description="Helical" evidence="8">
    <location>
        <begin position="178"/>
        <end position="201"/>
    </location>
</feature>
<keyword evidence="7 8" id="KW-0472">Membrane</keyword>
<comment type="similarity">
    <text evidence="8">Belongs to the binding-protein-dependent transport system permease family.</text>
</comment>
<comment type="subcellular location">
    <subcellularLocation>
        <location evidence="1">Cell inner membrane</location>
        <topology evidence="1">Multi-pass membrane protein</topology>
    </subcellularLocation>
    <subcellularLocation>
        <location evidence="8">Cell membrane</location>
        <topology evidence="8">Multi-pass membrane protein</topology>
    </subcellularLocation>
</comment>
<dbReference type="GO" id="GO:0055085">
    <property type="term" value="P:transmembrane transport"/>
    <property type="evidence" value="ECO:0007669"/>
    <property type="project" value="InterPro"/>
</dbReference>
<feature type="transmembrane region" description="Helical" evidence="8">
    <location>
        <begin position="484"/>
        <end position="505"/>
    </location>
</feature>
<proteinExistence type="inferred from homology"/>
<feature type="transmembrane region" description="Helical" evidence="8">
    <location>
        <begin position="50"/>
        <end position="72"/>
    </location>
</feature>
<evidence type="ECO:0000313" key="10">
    <source>
        <dbReference type="EMBL" id="CDN88211.1"/>
    </source>
</evidence>
<dbReference type="RefSeq" id="WP_009520298.1">
    <property type="nucleotide sequence ID" value="NZ_CCAE010000020.1"/>
</dbReference>
<dbReference type="Proteomes" id="UP000028878">
    <property type="component" value="Unassembled WGS sequence"/>
</dbReference>
<evidence type="ECO:0000256" key="3">
    <source>
        <dbReference type="ARBA" id="ARBA00022475"/>
    </source>
</evidence>
<evidence type="ECO:0000256" key="2">
    <source>
        <dbReference type="ARBA" id="ARBA00022448"/>
    </source>
</evidence>
<name>A0A1L1PU86_HYDIT</name>